<dbReference type="Proteomes" id="UP000193240">
    <property type="component" value="Unassembled WGS sequence"/>
</dbReference>
<evidence type="ECO:0000313" key="2">
    <source>
        <dbReference type="EMBL" id="OSS45868.1"/>
    </source>
</evidence>
<proteinExistence type="predicted"/>
<gene>
    <name evidence="2" type="ORF">B5807_09656</name>
</gene>
<organism evidence="2 3">
    <name type="scientific">Epicoccum nigrum</name>
    <name type="common">Soil fungus</name>
    <name type="synonym">Epicoccum purpurascens</name>
    <dbReference type="NCBI Taxonomy" id="105696"/>
    <lineage>
        <taxon>Eukaryota</taxon>
        <taxon>Fungi</taxon>
        <taxon>Dikarya</taxon>
        <taxon>Ascomycota</taxon>
        <taxon>Pezizomycotina</taxon>
        <taxon>Dothideomycetes</taxon>
        <taxon>Pleosporomycetidae</taxon>
        <taxon>Pleosporales</taxon>
        <taxon>Pleosporineae</taxon>
        <taxon>Didymellaceae</taxon>
        <taxon>Epicoccum</taxon>
    </lineage>
</organism>
<evidence type="ECO:0000256" key="1">
    <source>
        <dbReference type="SAM" id="MobiDB-lite"/>
    </source>
</evidence>
<feature type="region of interest" description="Disordered" evidence="1">
    <location>
        <begin position="1"/>
        <end position="31"/>
    </location>
</feature>
<reference evidence="2 3" key="1">
    <citation type="journal article" date="2017" name="Genome Announc.">
        <title>Genome sequence of the saprophytic ascomycete Epicoccum nigrum ICMP 19927 strain isolated from New Zealand.</title>
        <authorList>
            <person name="Fokin M."/>
            <person name="Fleetwood D."/>
            <person name="Weir B.S."/>
            <person name="Villas-Boas S.G."/>
        </authorList>
    </citation>
    <scope>NUCLEOTIDE SEQUENCE [LARGE SCALE GENOMIC DNA]</scope>
    <source>
        <strain evidence="2 3">ICMP 19927</strain>
    </source>
</reference>
<evidence type="ECO:0000313" key="3">
    <source>
        <dbReference type="Proteomes" id="UP000193240"/>
    </source>
</evidence>
<sequence>MSQRIASNLEADQPRSTGHGSSALDGPSLRGRHSNQAKVWLAVDYCRQRAQEVVGVFISISDMSSWAYTHRNPGDSGNALPYLSLELFEVHFTTCTRPHEAREAVISKRALLRRLRVSICDTKKEVIGS</sequence>
<name>A0A1Y2LSC5_EPING</name>
<dbReference type="InParanoid" id="A0A1Y2LSC5"/>
<dbReference type="EMBL" id="KZ107853">
    <property type="protein sequence ID" value="OSS45868.1"/>
    <property type="molecule type" value="Genomic_DNA"/>
</dbReference>
<dbReference type="AlphaFoldDB" id="A0A1Y2LSC5"/>
<accession>A0A1Y2LSC5</accession>
<protein>
    <submittedName>
        <fullName evidence="2">Uncharacterized protein</fullName>
    </submittedName>
</protein>
<keyword evidence="3" id="KW-1185">Reference proteome</keyword>